<reference evidence="1 2" key="1">
    <citation type="submission" date="2019-02" db="EMBL/GenBank/DDBJ databases">
        <title>Peptostreptococcaceae bacterium ZHW00191 nov., a new bacterium isolated from the human gut.</title>
        <authorList>
            <person name="Zhou H.-W."/>
            <person name="Chen X.-J."/>
        </authorList>
    </citation>
    <scope>NUCLEOTIDE SEQUENCE [LARGE SCALE GENOMIC DNA]</scope>
    <source>
        <strain evidence="1 2">ZHW00191</strain>
    </source>
</reference>
<dbReference type="EMBL" id="SGJB01000033">
    <property type="protein sequence ID" value="TQQ82533.1"/>
    <property type="molecule type" value="Genomic_DNA"/>
</dbReference>
<name>A0A544QSW3_9FIRM</name>
<gene>
    <name evidence="1" type="ORF">EXD82_10170</name>
</gene>
<comment type="caution">
    <text evidence="1">The sequence shown here is derived from an EMBL/GenBank/DDBJ whole genome shotgun (WGS) entry which is preliminary data.</text>
</comment>
<dbReference type="RefSeq" id="WP_142536782.1">
    <property type="nucleotide sequence ID" value="NZ_SGJB01000033.1"/>
</dbReference>
<sequence>MYTVLGEEVVESLEMAEKIALETDFNIDADITKSTKREDVIAIRFSISINDVPCDLKFSQDDDVIFNMYMDAAEEMMSEYLEGIFDMNRRFISGAYKWDEVTNSIYLIVVISDISLSYLKLKDVFNRLLRQND</sequence>
<proteinExistence type="predicted"/>
<dbReference type="Proteomes" id="UP000317863">
    <property type="component" value="Unassembled WGS sequence"/>
</dbReference>
<dbReference type="OrthoDB" id="1755920at2"/>
<dbReference type="AlphaFoldDB" id="A0A544QSW3"/>
<protein>
    <submittedName>
        <fullName evidence="1">Uncharacterized protein</fullName>
    </submittedName>
</protein>
<keyword evidence="2" id="KW-1185">Reference proteome</keyword>
<accession>A0A544QSW3</accession>
<evidence type="ECO:0000313" key="1">
    <source>
        <dbReference type="EMBL" id="TQQ82533.1"/>
    </source>
</evidence>
<evidence type="ECO:0000313" key="2">
    <source>
        <dbReference type="Proteomes" id="UP000317863"/>
    </source>
</evidence>
<organism evidence="1 2">
    <name type="scientific">Peptacetobacter hominis</name>
    <dbReference type="NCBI Taxonomy" id="2743610"/>
    <lineage>
        <taxon>Bacteria</taxon>
        <taxon>Bacillati</taxon>
        <taxon>Bacillota</taxon>
        <taxon>Clostridia</taxon>
        <taxon>Peptostreptococcales</taxon>
        <taxon>Peptostreptococcaceae</taxon>
        <taxon>Peptacetobacter</taxon>
    </lineage>
</organism>